<sequence length="1462" mass="158987">MQCYTELTPPTAVTHSVSLPFISAQSNNLVVAKASLLQIFTTKSVSAELDKAQNAQLQSSRPTEHYDSRVNDDDGLEASFLGGDSVLVRSDRSNYTKLVLVTEYTLAGTITGLVRIRSKATASGGEALLVAFKDAKMSMLEWDPEKHSINTTSIHYYEQEELQGSPWALPLSHYVNFLEADPGSRCAALKFGARSLAIVQFKVAEEDIDMDDWDEELDGPRPVKELSTTLPNGTSSNEETPYATSFVLRLPNLDSKLIHPVHLAFLHEYREPTFGILSSTTSPSLVLGRRDHLTYMVFTLDIQQKASTPILSMTDLPQDLFRVIAIPAPIGGVLLVGINELIHIDQSGKSHGVGVNNFAKKATSFSLVDQSDLELRLEGCQIDTLSAENGEFLMVLSDGRLALITFQVDGKIVSGFGLRLIAPENGGAIIPTGVTTLSKLSKTTLFAGSEGADSLVIGWARKQGQSGRRKSRLQDPSLDLDIDDEDMEDMEDDDDLYGDDQEPGKETSRSTILAGSRSGELSFRVHDRLISIAPIKDFTLGQTVPLNEEEQTSQFDVTSELSFVCACGQGKGGSIAIINRGIQPDVIGKFGFPEARGFWTMAAQKPIPKSLQGDKGANSMGADYEISTQYDRFMIVSKVDLDGYETSDVYVLTGAGFEALTGTEFDPAAGFTIEAGTMGSHMRIIQVLKTAVHCYDGDFGLTQILPMLDEETGAEPRVDSASIADPYLLLVRDDASVSITKIDKNLELDELEKEDPALSSTKWATGCLYEDRSGVFAKAQSDKGTGAGENIMMFLLSKTGALHMYALPDLSKPVYVAEGLPFVPAILSANYAARRGTAKDSIKEILVADLGDMTSSYPYLIARHGNDDVTIYEPFRIPSTTEQELSATLHFQKQFNPVIADNLVALADDEDEVLKAPPMRRCENVAGYKTVFLPGTSPGFILKSSKTLPKVISLQGSGVRGMSSFHTEGCERGFIYADLKGIARVSQIPIRNNTYADIGMSLRKVPLNTNIHSISHHPPSGTFVVGCDTLEPFELPKEDDYHKEWLQEKDLVFKPMVERGVIKLVNPSNWTVIDTIEMEPCEMVMCVETLNLEVSESTNERKHLITVGTAVSRGEDLPIRGRVLVYDVVTVIPEPGRPETNKKLKLVANEDIPRGAVTAISEIGTQGLMLVAQGQKCMVRGLKEDGTLLPVAFMDMNCYVTAVRELKGTGLCLMADAVKGVWFTGYTEEPYKMVLFGKSSTKLEILTVDFLPDGDELLIVAIDSDGGIHILQFDPDHPKSLQGHMLLHRTTFSAGAHPPTRSMLLPRTLPEGSDYQPSQQQQPNGTNSDDNDSSSEPPAPPSLILLSSPTGALATLVPLSEPQYRRLSFLTGQLVSSLPHHAGLNPKAYRAPPTSSGAVGRFPPGVDAGMGRSIVDGALLARWSELPAGRRAEVAGRVGFAGVDEVRDVLREILGMSGLAYL</sequence>
<evidence type="ECO:0000313" key="1">
    <source>
        <dbReference type="EMBL" id="KAI4865026.1"/>
    </source>
</evidence>
<dbReference type="EMBL" id="MU393478">
    <property type="protein sequence ID" value="KAI4865026.1"/>
    <property type="molecule type" value="Genomic_DNA"/>
</dbReference>
<dbReference type="Proteomes" id="UP001497700">
    <property type="component" value="Unassembled WGS sequence"/>
</dbReference>
<protein>
    <submittedName>
        <fullName evidence="1">CPSF A subunit region-domain-containing protein</fullName>
    </submittedName>
</protein>
<reference evidence="1 2" key="1">
    <citation type="journal article" date="2022" name="New Phytol.">
        <title>Ecological generalism drives hyperdiversity of secondary metabolite gene clusters in xylarialean endophytes.</title>
        <authorList>
            <person name="Franco M.E.E."/>
            <person name="Wisecaver J.H."/>
            <person name="Arnold A.E."/>
            <person name="Ju Y.M."/>
            <person name="Slot J.C."/>
            <person name="Ahrendt S."/>
            <person name="Moore L.P."/>
            <person name="Eastman K.E."/>
            <person name="Scott K."/>
            <person name="Konkel Z."/>
            <person name="Mondo S.J."/>
            <person name="Kuo A."/>
            <person name="Hayes R.D."/>
            <person name="Haridas S."/>
            <person name="Andreopoulos B."/>
            <person name="Riley R."/>
            <person name="LaButti K."/>
            <person name="Pangilinan J."/>
            <person name="Lipzen A."/>
            <person name="Amirebrahimi M."/>
            <person name="Yan J."/>
            <person name="Adam C."/>
            <person name="Keymanesh K."/>
            <person name="Ng V."/>
            <person name="Louie K."/>
            <person name="Northen T."/>
            <person name="Drula E."/>
            <person name="Henrissat B."/>
            <person name="Hsieh H.M."/>
            <person name="Youens-Clark K."/>
            <person name="Lutzoni F."/>
            <person name="Miadlikowska J."/>
            <person name="Eastwood D.C."/>
            <person name="Hamelin R.C."/>
            <person name="Grigoriev I.V."/>
            <person name="U'Ren J.M."/>
        </authorList>
    </citation>
    <scope>NUCLEOTIDE SEQUENCE [LARGE SCALE GENOMIC DNA]</scope>
    <source>
        <strain evidence="1 2">CBS 119005</strain>
    </source>
</reference>
<keyword evidence="2" id="KW-1185">Reference proteome</keyword>
<accession>A0ACB9YZY4</accession>
<comment type="caution">
    <text evidence="1">The sequence shown here is derived from an EMBL/GenBank/DDBJ whole genome shotgun (WGS) entry which is preliminary data.</text>
</comment>
<name>A0ACB9YZY4_9PEZI</name>
<proteinExistence type="predicted"/>
<gene>
    <name evidence="1" type="ORF">F4820DRAFT_313393</name>
</gene>
<evidence type="ECO:0000313" key="2">
    <source>
        <dbReference type="Proteomes" id="UP001497700"/>
    </source>
</evidence>
<organism evidence="1 2">
    <name type="scientific">Hypoxylon rubiginosum</name>
    <dbReference type="NCBI Taxonomy" id="110542"/>
    <lineage>
        <taxon>Eukaryota</taxon>
        <taxon>Fungi</taxon>
        <taxon>Dikarya</taxon>
        <taxon>Ascomycota</taxon>
        <taxon>Pezizomycotina</taxon>
        <taxon>Sordariomycetes</taxon>
        <taxon>Xylariomycetidae</taxon>
        <taxon>Xylariales</taxon>
        <taxon>Hypoxylaceae</taxon>
        <taxon>Hypoxylon</taxon>
    </lineage>
</organism>